<dbReference type="SUPFAM" id="SSF56601">
    <property type="entry name" value="beta-lactamase/transpeptidase-like"/>
    <property type="match status" value="1"/>
</dbReference>
<dbReference type="Gene3D" id="2.60.120.260">
    <property type="entry name" value="Galactose-binding domain-like"/>
    <property type="match status" value="1"/>
</dbReference>
<feature type="chain" id="PRO_5047425091" description="Class A beta-lactamase-related serine hydrolase" evidence="1">
    <location>
        <begin position="40"/>
        <end position="770"/>
    </location>
</feature>
<dbReference type="Proteomes" id="UP001631993">
    <property type="component" value="Unassembled WGS sequence"/>
</dbReference>
<evidence type="ECO:0008006" key="4">
    <source>
        <dbReference type="Google" id="ProtNLM"/>
    </source>
</evidence>
<evidence type="ECO:0000313" key="3">
    <source>
        <dbReference type="Proteomes" id="UP001631993"/>
    </source>
</evidence>
<comment type="caution">
    <text evidence="2">The sequence shown here is derived from an EMBL/GenBank/DDBJ whole genome shotgun (WGS) entry which is preliminary data.</text>
</comment>
<evidence type="ECO:0000313" key="2">
    <source>
        <dbReference type="EMBL" id="MFM9652547.1"/>
    </source>
</evidence>
<keyword evidence="3" id="KW-1185">Reference proteome</keyword>
<dbReference type="Gene3D" id="3.40.710.10">
    <property type="entry name" value="DD-peptidase/beta-lactamase superfamily"/>
    <property type="match status" value="1"/>
</dbReference>
<dbReference type="EMBL" id="JBJVNE010000030">
    <property type="protein sequence ID" value="MFM9652547.1"/>
    <property type="molecule type" value="Genomic_DNA"/>
</dbReference>
<accession>A0ABW9IX22</accession>
<proteinExistence type="predicted"/>
<feature type="signal peptide" evidence="1">
    <location>
        <begin position="1"/>
        <end position="39"/>
    </location>
</feature>
<gene>
    <name evidence="2" type="ORF">ACKI1S_41300</name>
</gene>
<evidence type="ECO:0000256" key="1">
    <source>
        <dbReference type="SAM" id="SignalP"/>
    </source>
</evidence>
<sequence length="770" mass="82033">MAYSPPTRRPRGMRCLATATAVLTVLLASMLTAPSPALAESAAPVPGDPLTGSGAVPRTVLTAAQLSSATPTGTVVDSAFALPAEAAPPAHSFEGTLTLNGTAAAGGYRKLKDPNGYSRTEATKHLPPFSATLVQNGSHLIPTVRGLRYTGNTSWNLAVGAGRAWQENGDGGRTRAALPFALVERNANCVHNGVLSFLFNTSSISQVRYQITAETCAYHQFDMWGQVNATYQPATVPGGEAARDAYAAEVADRLPTKPIAQLATDHPGTGVDTSKFGAGITPTALSTYGFYYDGVNYVGGCQTRQGQYPFCGQMLLPSYSTAKSAFAGTALLRLAQRYGTGAADQRLTDLIPETAGRSAWSGVTVDHALDMSTGNYTSAGYETDEAGSTMTDFFLAEPYATKMDKALSFPRKATPGSEWVYHSSDTFLSARAMNNYLQRKAGSDADLFHMLRNEVLTPIGISPDARVSSRTDNRANGVPFGGYGLFWTKDDVAKFAKFLNNDAGAVAGTQVLHPGLLADSMQQNPSQRGATTTGSTPMRYQNGFWGREFTAADNPAYTQPFHVPFMSGYGGITIAMMPNGSTYYYFSDNNEFSWSAAVAESNKLAPMASDGGGVCTPAQLLGNPGFETGTPTPWTASPGVVDDRTSSYPSHTGSWKAWLNGFGRTKNEALAQTVTIPANCTTAALTFHLRIDTAETQPTAYDTLRLDAIEHGTATRLANWSNLDKTGDYQSRTLDLTPYRGTSVTLRFTGAEDHSLQSSFLIDDATVHVY</sequence>
<protein>
    <recommendedName>
        <fullName evidence="4">Class A beta-lactamase-related serine hydrolase</fullName>
    </recommendedName>
</protein>
<reference evidence="2 3" key="1">
    <citation type="submission" date="2024-12" db="EMBL/GenBank/DDBJ databases">
        <title>Forecasting of Potato common scab and diversities of Pathogenic streptomyces spp. in china.</title>
        <authorList>
            <person name="Handique U."/>
            <person name="Wu J."/>
        </authorList>
    </citation>
    <scope>NUCLEOTIDE SEQUENCE [LARGE SCALE GENOMIC DNA]</scope>
    <source>
        <strain evidence="2 3">ZRIMU1585</strain>
    </source>
</reference>
<name>A0ABW9IX22_STRGJ</name>
<dbReference type="InterPro" id="IPR012338">
    <property type="entry name" value="Beta-lactam/transpept-like"/>
</dbReference>
<organism evidence="2 3">
    <name type="scientific">Streptomyces galilaeus</name>
    <dbReference type="NCBI Taxonomy" id="33899"/>
    <lineage>
        <taxon>Bacteria</taxon>
        <taxon>Bacillati</taxon>
        <taxon>Actinomycetota</taxon>
        <taxon>Actinomycetes</taxon>
        <taxon>Kitasatosporales</taxon>
        <taxon>Streptomycetaceae</taxon>
        <taxon>Streptomyces</taxon>
    </lineage>
</organism>
<keyword evidence="1" id="KW-0732">Signal</keyword>